<protein>
    <recommendedName>
        <fullName evidence="2">DNA mismatch repair protein MutS core domain-containing protein</fullName>
    </recommendedName>
</protein>
<proteinExistence type="predicted"/>
<organism evidence="1">
    <name type="scientific">marine metagenome</name>
    <dbReference type="NCBI Taxonomy" id="408172"/>
    <lineage>
        <taxon>unclassified sequences</taxon>
        <taxon>metagenomes</taxon>
        <taxon>ecological metagenomes</taxon>
    </lineage>
</organism>
<name>A0A382E9E6_9ZZZZ</name>
<feature type="non-terminal residue" evidence="1">
    <location>
        <position position="179"/>
    </location>
</feature>
<dbReference type="AlphaFoldDB" id="A0A382E9E6"/>
<dbReference type="SUPFAM" id="SSF48334">
    <property type="entry name" value="DNA repair protein MutS, domain III"/>
    <property type="match status" value="1"/>
</dbReference>
<evidence type="ECO:0008006" key="2">
    <source>
        <dbReference type="Google" id="ProtNLM"/>
    </source>
</evidence>
<gene>
    <name evidence="1" type="ORF">METZ01_LOCUS199826</name>
</gene>
<dbReference type="EMBL" id="UINC01043229">
    <property type="protein sequence ID" value="SVB46972.1"/>
    <property type="molecule type" value="Genomic_DNA"/>
</dbReference>
<dbReference type="InterPro" id="IPR036187">
    <property type="entry name" value="DNA_mismatch_repair_MutS_sf"/>
</dbReference>
<sequence>MAYSEKVLEYDKLKILLTRHTCSGLGRCKVEQLKPIRHIGTIRYQQKLCTEAKSFYQTQGEFPLQGIQDISPALKRAKKNGAILHPDQLNDISNVIGISCKIKHKASKLSHQNFPNLFEIFDALHNFPHLVSSIKNAIGPKGEVLDSASTELRSIRRELSKTQRALQSKLESVLQSPKY</sequence>
<accession>A0A382E9E6</accession>
<reference evidence="1" key="1">
    <citation type="submission" date="2018-05" db="EMBL/GenBank/DDBJ databases">
        <authorList>
            <person name="Lanie J.A."/>
            <person name="Ng W.-L."/>
            <person name="Kazmierczak K.M."/>
            <person name="Andrzejewski T.M."/>
            <person name="Davidsen T.M."/>
            <person name="Wayne K.J."/>
            <person name="Tettelin H."/>
            <person name="Glass J.I."/>
            <person name="Rusch D."/>
            <person name="Podicherti R."/>
            <person name="Tsui H.-C.T."/>
            <person name="Winkler M.E."/>
        </authorList>
    </citation>
    <scope>NUCLEOTIDE SEQUENCE</scope>
</reference>
<evidence type="ECO:0000313" key="1">
    <source>
        <dbReference type="EMBL" id="SVB46972.1"/>
    </source>
</evidence>